<keyword evidence="10" id="KW-1185">Reference proteome</keyword>
<dbReference type="InterPro" id="IPR038729">
    <property type="entry name" value="Rad50/SbcC_AAA"/>
</dbReference>
<dbReference type="InterPro" id="IPR041685">
    <property type="entry name" value="AAA_GajA/Old/RecF-like"/>
</dbReference>
<dbReference type="OrthoDB" id="9784297at2"/>
<name>A0A3R5UDN6_9CLOT</name>
<sequence length="251" mass="28574">MNTSELNQYLRSIELKRDRIESFYEYPYCLEAIKGMGRLSFHPKVTFFVGENGSGKSTILEAIATAYGFNPEGGTINFNFSTNDTHSELYENIKLVKGIKKPKDGFFLRAESFYNLATNIEELNREVPGLFNSYGGKSLHKQSHGESFFSVFMNRFGGNGIYILDEPEAALSPARQLSMIARMHQLLEQNSQFIIATHSPILMAYPNSLIYEIKDGIKSVNYKETEHYSITKAFLTNPEKMLKILIEENDC</sequence>
<evidence type="ECO:0000256" key="6">
    <source>
        <dbReference type="ARBA" id="ARBA00023065"/>
    </source>
</evidence>
<dbReference type="KEGG" id="cmah:C1I91_04255"/>
<dbReference type="EMBL" id="CP025746">
    <property type="protein sequence ID" value="QAA30939.1"/>
    <property type="molecule type" value="Genomic_DNA"/>
</dbReference>
<proteinExistence type="predicted"/>
<dbReference type="InterPro" id="IPR027417">
    <property type="entry name" value="P-loop_NTPase"/>
</dbReference>
<dbReference type="GO" id="GO:0005886">
    <property type="term" value="C:plasma membrane"/>
    <property type="evidence" value="ECO:0007669"/>
    <property type="project" value="UniProtKB-SubCell"/>
</dbReference>
<comment type="subcellular location">
    <subcellularLocation>
        <location evidence="1">Cell membrane</location>
        <topology evidence="1">Peripheral membrane protein</topology>
    </subcellularLocation>
</comment>
<dbReference type="SMART" id="SM00382">
    <property type="entry name" value="AAA"/>
    <property type="match status" value="1"/>
</dbReference>
<gene>
    <name evidence="9" type="ORF">C1I91_04255</name>
</gene>
<dbReference type="GO" id="GO:0016887">
    <property type="term" value="F:ATP hydrolysis activity"/>
    <property type="evidence" value="ECO:0007669"/>
    <property type="project" value="InterPro"/>
</dbReference>
<evidence type="ECO:0000256" key="5">
    <source>
        <dbReference type="ARBA" id="ARBA00023004"/>
    </source>
</evidence>
<dbReference type="Pfam" id="PF13175">
    <property type="entry name" value="AAA_15"/>
    <property type="match status" value="1"/>
</dbReference>
<dbReference type="GO" id="GO:0006826">
    <property type="term" value="P:iron ion transport"/>
    <property type="evidence" value="ECO:0007669"/>
    <property type="project" value="UniProtKB-KW"/>
</dbReference>
<organism evidence="9 10">
    <name type="scientific">Clostridium manihotivorum</name>
    <dbReference type="NCBI Taxonomy" id="2320868"/>
    <lineage>
        <taxon>Bacteria</taxon>
        <taxon>Bacillati</taxon>
        <taxon>Bacillota</taxon>
        <taxon>Clostridia</taxon>
        <taxon>Eubacteriales</taxon>
        <taxon>Clostridiaceae</taxon>
        <taxon>Clostridium</taxon>
    </lineage>
</organism>
<dbReference type="InterPro" id="IPR003593">
    <property type="entry name" value="AAA+_ATPase"/>
</dbReference>
<dbReference type="CDD" id="cd00267">
    <property type="entry name" value="ABC_ATPase"/>
    <property type="match status" value="1"/>
</dbReference>
<dbReference type="PANTHER" id="PTHR42771:SF2">
    <property type="entry name" value="IRON(3+)-HYDROXAMATE IMPORT ATP-BINDING PROTEIN FHUC"/>
    <property type="match status" value="1"/>
</dbReference>
<evidence type="ECO:0000256" key="2">
    <source>
        <dbReference type="ARBA" id="ARBA00022448"/>
    </source>
</evidence>
<keyword evidence="5" id="KW-0408">Iron</keyword>
<dbReference type="InterPro" id="IPR051535">
    <property type="entry name" value="Siderophore_ABC-ATPase"/>
</dbReference>
<keyword evidence="2" id="KW-0813">Transport</keyword>
<evidence type="ECO:0000256" key="3">
    <source>
        <dbReference type="ARBA" id="ARBA00022475"/>
    </source>
</evidence>
<dbReference type="Gene3D" id="3.40.50.300">
    <property type="entry name" value="P-loop containing nucleotide triphosphate hydrolases"/>
    <property type="match status" value="2"/>
</dbReference>
<dbReference type="RefSeq" id="WP_128211430.1">
    <property type="nucleotide sequence ID" value="NZ_CP025746.1"/>
</dbReference>
<evidence type="ECO:0000256" key="4">
    <source>
        <dbReference type="ARBA" id="ARBA00022496"/>
    </source>
</evidence>
<dbReference type="PANTHER" id="PTHR42771">
    <property type="entry name" value="IRON(3+)-HYDROXAMATE IMPORT ATP-BINDING PROTEIN FHUC"/>
    <property type="match status" value="1"/>
</dbReference>
<dbReference type="Proteomes" id="UP000286268">
    <property type="component" value="Chromosome"/>
</dbReference>
<keyword evidence="3" id="KW-1003">Cell membrane</keyword>
<keyword evidence="6" id="KW-0406">Ion transport</keyword>
<evidence type="ECO:0000259" key="8">
    <source>
        <dbReference type="SMART" id="SM00382"/>
    </source>
</evidence>
<evidence type="ECO:0000313" key="10">
    <source>
        <dbReference type="Proteomes" id="UP000286268"/>
    </source>
</evidence>
<protein>
    <submittedName>
        <fullName evidence="9">AAA family ATPase</fullName>
    </submittedName>
</protein>
<reference evidence="9 10" key="1">
    <citation type="submission" date="2018-01" db="EMBL/GenBank/DDBJ databases">
        <title>Genome Sequencing and Assembly of Anaerobacter polyendosporus strain CT4.</title>
        <authorList>
            <person name="Tachaapaikoon C."/>
            <person name="Sutheeworapong S."/>
            <person name="Jenjaroenpun P."/>
            <person name="Wongsurawat T."/>
            <person name="Nookeaw I."/>
            <person name="Cheawchanlertfa P."/>
            <person name="Kosugi A."/>
            <person name="Cheevadhanarak S."/>
            <person name="Ratanakhanokchai K."/>
        </authorList>
    </citation>
    <scope>NUCLEOTIDE SEQUENCE [LARGE SCALE GENOMIC DNA]</scope>
    <source>
        <strain evidence="9 10">CT4</strain>
    </source>
</reference>
<dbReference type="GO" id="GO:0006302">
    <property type="term" value="P:double-strand break repair"/>
    <property type="evidence" value="ECO:0007669"/>
    <property type="project" value="InterPro"/>
</dbReference>
<evidence type="ECO:0000256" key="7">
    <source>
        <dbReference type="ARBA" id="ARBA00023136"/>
    </source>
</evidence>
<dbReference type="SUPFAM" id="SSF52540">
    <property type="entry name" value="P-loop containing nucleoside triphosphate hydrolases"/>
    <property type="match status" value="1"/>
</dbReference>
<keyword evidence="4" id="KW-0410">Iron transport</keyword>
<keyword evidence="7" id="KW-0472">Membrane</keyword>
<evidence type="ECO:0000256" key="1">
    <source>
        <dbReference type="ARBA" id="ARBA00004202"/>
    </source>
</evidence>
<feature type="domain" description="AAA+ ATPase" evidence="8">
    <location>
        <begin position="42"/>
        <end position="216"/>
    </location>
</feature>
<dbReference type="AlphaFoldDB" id="A0A3R5UDN6"/>
<dbReference type="Pfam" id="PF13476">
    <property type="entry name" value="AAA_23"/>
    <property type="match status" value="1"/>
</dbReference>
<evidence type="ECO:0000313" key="9">
    <source>
        <dbReference type="EMBL" id="QAA30939.1"/>
    </source>
</evidence>
<accession>A0A3R5UDN6</accession>